<feature type="region of interest" description="Disordered" evidence="4">
    <location>
        <begin position="145"/>
        <end position="294"/>
    </location>
</feature>
<feature type="compositionally biased region" description="Basic and acidic residues" evidence="4">
    <location>
        <begin position="557"/>
        <end position="569"/>
    </location>
</feature>
<dbReference type="InterPro" id="IPR032675">
    <property type="entry name" value="LRR_dom_sf"/>
</dbReference>
<keyword evidence="3" id="KW-0175">Coiled coil</keyword>
<sequence>MSRRSDENSRVSSTTAHLSRFLQDTRLSDEPMAFHSVPKKESLRYTHSPDSSGGDSKPAKVPIGNAIGDQIAAAVEDPGASKPAVSDLSSFSRPSPILNRPATEESPVSYSMASTPQLDLDVAEETHDNKYHKLLRYMPNADFHADASSIAGPSVPNTFKHKSHPNAQTKDRIGLARTIEMSPDRASVAKDVSQISKESASPLSSLERESAHNSTFSPRSSPGTVSKASEPPMGNRGRNGDPRSQNSLRRETSPIKTSTVKGLNISQDDATPSWMPPALNEKWEGNFSPQNLSARPDSAALDFLDGESNTFVHNPPTSTNHKVTTPDWKRVSEEYKSKLVYDGSPLQDIFQASDDSKHTTAASRQNSKTGNSLVTSASNISTPVASRDTDVHLTQQQINQLEDMLEKAKDEPDDYQIKGSPLKLFGSDYDTFTKAILTKFVEKVRSNATSARREPLPVPSQLDPPKLKIKNFTQSSDYTNKDFLKNANSLFAQIQRNAYKSGNLISKQSEGSLNFHSPLSNGHSNATSTPKATGEQRRASFDDYSSFSTDFGQESISSDHIEDSNDRANAEFGNEYTPDEKSYLSESMDQTTEYHGKHRSNDSSYTFDEFSDLDDSEQYRGAQGVNSIQSPKVRNRNPLIDEQPFSKISPFNDNSAATVQFLSSNQEKKDNTIEDMTMDYDRTFDSIKPPNIKWKTASQLKLVNRDTNKGGSQRKNSSMGKGEYLVGGIVKPGSFPKQYGNMIFDSEQNKWVSNDKENDYPGSLDSIEDLDTASNENELSDAKKSHDLSILKSNNRQSKKTDRNLEVSFQVPNESGYSLETKDSFNVTHLSELNDMTFTQSNKMLVSLITGSMDEGEWDKVTSIDLSSKNLERVERLERYLPAIRKINLSDNHVKFISGLPESLLELNVSRNDISNITSFEKFRDLQILNCSFNGLSSLRGLSHNIHLTKIDLSSNDIESLSGLENLTSLISLNLSQNNVSGTIDFTNFSLSNLQELNLAENKITSLTGIETCRNLRVLNLNENKLERISCREKHRHMKKLLLKFNKLKDLDLVPFPSLRILRIDGNYLESINGSNKLEFLQELSIKCQANSSITERLVMDAEDVVNLDLSGNSIPPSVWEKRPHSNAFANLNILNLSAVGLTNIPPSFGETFSNVRELNLNFNKLSNLEGLSNLTRLKRLNVLSNNIDKVEMILRSLSGSRQTLKILDMRLNSFNFEFYPYVFNPQELEYALQSGNDVFTSPIQLEAHDDIENFSIHYDAMNKSQKEWEARDAEFFQKLRADGKFKSLNERLNYETILIGFFPRLRILDGGSINRGKREQMEERIKSVKKAH</sequence>
<dbReference type="SMART" id="SM00369">
    <property type="entry name" value="LRR_TYP"/>
    <property type="match status" value="4"/>
</dbReference>
<feature type="compositionally biased region" description="Polar residues" evidence="4">
    <location>
        <begin position="193"/>
        <end position="204"/>
    </location>
</feature>
<dbReference type="InterPro" id="IPR001611">
    <property type="entry name" value="Leu-rich_rpt"/>
</dbReference>
<dbReference type="PANTHER" id="PTHR47566:SF1">
    <property type="entry name" value="PROTEIN NUD1"/>
    <property type="match status" value="1"/>
</dbReference>
<gene>
    <name evidence="5" type="ORF">A9F13_14g00330</name>
</gene>
<dbReference type="Proteomes" id="UP000195602">
    <property type="component" value="Unassembled WGS sequence"/>
</dbReference>
<dbReference type="SUPFAM" id="SSF52058">
    <property type="entry name" value="L domain-like"/>
    <property type="match status" value="2"/>
</dbReference>
<evidence type="ECO:0000256" key="1">
    <source>
        <dbReference type="ARBA" id="ARBA00022614"/>
    </source>
</evidence>
<feature type="region of interest" description="Disordered" evidence="4">
    <location>
        <begin position="447"/>
        <end position="468"/>
    </location>
</feature>
<feature type="coiled-coil region" evidence="3">
    <location>
        <begin position="391"/>
        <end position="418"/>
    </location>
</feature>
<evidence type="ECO:0008006" key="7">
    <source>
        <dbReference type="Google" id="ProtNLM"/>
    </source>
</evidence>
<dbReference type="InterPro" id="IPR052574">
    <property type="entry name" value="CDIRP"/>
</dbReference>
<protein>
    <recommendedName>
        <fullName evidence="7">Septation initiation network scaffold protein</fullName>
    </recommendedName>
</protein>
<dbReference type="Pfam" id="PF12799">
    <property type="entry name" value="LRR_4"/>
    <property type="match status" value="1"/>
</dbReference>
<dbReference type="KEGG" id="clus:A9F13_14g00330"/>
<dbReference type="GO" id="GO:0035591">
    <property type="term" value="F:signaling adaptor activity"/>
    <property type="evidence" value="ECO:0007669"/>
    <property type="project" value="TreeGrafter"/>
</dbReference>
<dbReference type="InterPro" id="IPR025875">
    <property type="entry name" value="Leu-rich_rpt_4"/>
</dbReference>
<evidence type="ECO:0000313" key="5">
    <source>
        <dbReference type="EMBL" id="OVF07204.1"/>
    </source>
</evidence>
<feature type="compositionally biased region" description="Basic and acidic residues" evidence="4">
    <location>
        <begin position="780"/>
        <end position="789"/>
    </location>
</feature>
<feature type="compositionally biased region" description="Basic and acidic residues" evidence="4">
    <location>
        <begin position="592"/>
        <end position="601"/>
    </location>
</feature>
<accession>A0AA91T0K0</accession>
<feature type="compositionally biased region" description="Polar residues" evidence="4">
    <location>
        <begin position="359"/>
        <end position="376"/>
    </location>
</feature>
<dbReference type="Gene3D" id="3.80.10.10">
    <property type="entry name" value="Ribonuclease Inhibitor"/>
    <property type="match status" value="2"/>
</dbReference>
<dbReference type="EMBL" id="LYUB02000014">
    <property type="protein sequence ID" value="OVF07204.1"/>
    <property type="molecule type" value="Genomic_DNA"/>
</dbReference>
<organism evidence="5 6">
    <name type="scientific">Clavispora lusitaniae</name>
    <name type="common">Candida lusitaniae</name>
    <dbReference type="NCBI Taxonomy" id="36911"/>
    <lineage>
        <taxon>Eukaryota</taxon>
        <taxon>Fungi</taxon>
        <taxon>Dikarya</taxon>
        <taxon>Ascomycota</taxon>
        <taxon>Saccharomycotina</taxon>
        <taxon>Pichiomycetes</taxon>
        <taxon>Metschnikowiaceae</taxon>
        <taxon>Clavispora</taxon>
    </lineage>
</organism>
<dbReference type="GO" id="GO:0031028">
    <property type="term" value="P:septation initiation signaling"/>
    <property type="evidence" value="ECO:0007669"/>
    <property type="project" value="TreeGrafter"/>
</dbReference>
<keyword evidence="2" id="KW-0677">Repeat</keyword>
<name>A0AA91T0K0_CLALS</name>
<dbReference type="PROSITE" id="PS51450">
    <property type="entry name" value="LRR"/>
    <property type="match status" value="6"/>
</dbReference>
<dbReference type="GO" id="GO:0061499">
    <property type="term" value="C:outer plaque of mitotic spindle pole body"/>
    <property type="evidence" value="ECO:0007669"/>
    <property type="project" value="TreeGrafter"/>
</dbReference>
<reference evidence="5 6" key="1">
    <citation type="submission" date="2017-04" db="EMBL/GenBank/DDBJ databases">
        <title>Draft genome of the yeast Clavispora lusitaniae type strain CBS 6936.</title>
        <authorList>
            <person name="Durrens P."/>
            <person name="Klopp C."/>
            <person name="Biteau N."/>
            <person name="Fitton-Ouhabi V."/>
            <person name="Dementhon K."/>
            <person name="Accoceberry I."/>
            <person name="Sherman D.J."/>
            <person name="Noel T."/>
        </authorList>
    </citation>
    <scope>NUCLEOTIDE SEQUENCE [LARGE SCALE GENOMIC DNA]</scope>
    <source>
        <strain evidence="5 6">CBS 6936</strain>
    </source>
</reference>
<evidence type="ECO:0000313" key="6">
    <source>
        <dbReference type="Proteomes" id="UP000195602"/>
    </source>
</evidence>
<feature type="region of interest" description="Disordered" evidence="4">
    <location>
        <begin position="1"/>
        <end position="114"/>
    </location>
</feature>
<dbReference type="PANTHER" id="PTHR47566">
    <property type="match status" value="1"/>
</dbReference>
<feature type="compositionally biased region" description="Polar residues" evidence="4">
    <location>
        <begin position="510"/>
        <end position="531"/>
    </location>
</feature>
<feature type="region of interest" description="Disordered" evidence="4">
    <location>
        <begin position="354"/>
        <end position="376"/>
    </location>
</feature>
<proteinExistence type="predicted"/>
<evidence type="ECO:0000256" key="4">
    <source>
        <dbReference type="SAM" id="MobiDB-lite"/>
    </source>
</evidence>
<dbReference type="InterPro" id="IPR003591">
    <property type="entry name" value="Leu-rich_rpt_typical-subtyp"/>
</dbReference>
<evidence type="ECO:0000256" key="2">
    <source>
        <dbReference type="ARBA" id="ARBA00022737"/>
    </source>
</evidence>
<evidence type="ECO:0000256" key="3">
    <source>
        <dbReference type="SAM" id="Coils"/>
    </source>
</evidence>
<feature type="region of interest" description="Disordered" evidence="4">
    <location>
        <begin position="510"/>
        <end position="538"/>
    </location>
</feature>
<dbReference type="SMART" id="SM00365">
    <property type="entry name" value="LRR_SD22"/>
    <property type="match status" value="4"/>
</dbReference>
<keyword evidence="1" id="KW-0433">Leucine-rich repeat</keyword>
<comment type="caution">
    <text evidence="5">The sequence shown here is derived from an EMBL/GenBank/DDBJ whole genome shotgun (WGS) entry which is preliminary data.</text>
</comment>
<dbReference type="GO" id="GO:1902412">
    <property type="term" value="P:regulation of mitotic cytokinesis"/>
    <property type="evidence" value="ECO:0007669"/>
    <property type="project" value="TreeGrafter"/>
</dbReference>
<feature type="region of interest" description="Disordered" evidence="4">
    <location>
        <begin position="555"/>
        <end position="609"/>
    </location>
</feature>
<feature type="region of interest" description="Disordered" evidence="4">
    <location>
        <begin position="779"/>
        <end position="803"/>
    </location>
</feature>
<feature type="compositionally biased region" description="Polar residues" evidence="4">
    <location>
        <begin position="212"/>
        <end position="227"/>
    </location>
</feature>
<feature type="compositionally biased region" description="Polar residues" evidence="4">
    <location>
        <begin position="254"/>
        <end position="270"/>
    </location>
</feature>